<dbReference type="Gene3D" id="2.10.50.10">
    <property type="entry name" value="Tumor Necrosis Factor Receptor, subunit A, domain 2"/>
    <property type="match status" value="1"/>
</dbReference>
<feature type="region of interest" description="Disordered" evidence="1">
    <location>
        <begin position="150"/>
        <end position="169"/>
    </location>
</feature>
<evidence type="ECO:0000313" key="4">
    <source>
        <dbReference type="Proteomes" id="UP000821866"/>
    </source>
</evidence>
<gene>
    <name evidence="3" type="ORF">HPB51_004429</name>
</gene>
<feature type="transmembrane region" description="Helical" evidence="2">
    <location>
        <begin position="97"/>
        <end position="120"/>
    </location>
</feature>
<dbReference type="Proteomes" id="UP000821866">
    <property type="component" value="Chromosome 11"/>
</dbReference>
<dbReference type="EMBL" id="JABSTU010000003">
    <property type="protein sequence ID" value="KAH8035188.1"/>
    <property type="molecule type" value="Genomic_DNA"/>
</dbReference>
<keyword evidence="4" id="KW-1185">Reference proteome</keyword>
<evidence type="ECO:0000313" key="3">
    <source>
        <dbReference type="EMBL" id="KAH8035188.1"/>
    </source>
</evidence>
<dbReference type="InterPro" id="IPR009030">
    <property type="entry name" value="Growth_fac_rcpt_cys_sf"/>
</dbReference>
<evidence type="ECO:0000256" key="2">
    <source>
        <dbReference type="SAM" id="Phobius"/>
    </source>
</evidence>
<feature type="region of interest" description="Disordered" evidence="1">
    <location>
        <begin position="176"/>
        <end position="233"/>
    </location>
</feature>
<sequence length="262" mass="27721">MLWDCPAQYRRTTATTLSSKLHEVLRSPAVDDLTWATQHAQLCPASTYGHGVCLPCPPNSYNLKAGSAYCDPCPPGAYVGGQCHPVESALPLSLLGLVFKCGFITTSVLSLLLGLVLIWLKARSKARFKGVPTTVPTSSLSGGEVLYSRVPSSDPFEAPPENSSSHSDCDAARLDAVQRGRPSRTSTTKTSSSSNRTARARVVASSKGLVEGAPSDDRSVWGDGAGGDASSPTKRRLILKRVEERGAGLPDNDVDIVSVPEI</sequence>
<keyword evidence="2" id="KW-0472">Membrane</keyword>
<evidence type="ECO:0000256" key="1">
    <source>
        <dbReference type="SAM" id="MobiDB-lite"/>
    </source>
</evidence>
<organism evidence="3 4">
    <name type="scientific">Rhipicephalus microplus</name>
    <name type="common">Cattle tick</name>
    <name type="synonym">Boophilus microplus</name>
    <dbReference type="NCBI Taxonomy" id="6941"/>
    <lineage>
        <taxon>Eukaryota</taxon>
        <taxon>Metazoa</taxon>
        <taxon>Ecdysozoa</taxon>
        <taxon>Arthropoda</taxon>
        <taxon>Chelicerata</taxon>
        <taxon>Arachnida</taxon>
        <taxon>Acari</taxon>
        <taxon>Parasitiformes</taxon>
        <taxon>Ixodida</taxon>
        <taxon>Ixodoidea</taxon>
        <taxon>Ixodidae</taxon>
        <taxon>Rhipicephalinae</taxon>
        <taxon>Rhipicephalus</taxon>
        <taxon>Boophilus</taxon>
    </lineage>
</organism>
<comment type="caution">
    <text evidence="3">The sequence shown here is derived from an EMBL/GenBank/DDBJ whole genome shotgun (WGS) entry which is preliminary data.</text>
</comment>
<dbReference type="SUPFAM" id="SSF57184">
    <property type="entry name" value="Growth factor receptor domain"/>
    <property type="match status" value="1"/>
</dbReference>
<keyword evidence="2" id="KW-0812">Transmembrane</keyword>
<feature type="compositionally biased region" description="Low complexity" evidence="1">
    <location>
        <begin position="183"/>
        <end position="207"/>
    </location>
</feature>
<protein>
    <recommendedName>
        <fullName evidence="5">Tyrosine-protein kinase ephrin type A/B receptor-like domain-containing protein</fullName>
    </recommendedName>
</protein>
<dbReference type="AlphaFoldDB" id="A0A9J6EM27"/>
<reference evidence="3" key="1">
    <citation type="journal article" date="2020" name="Cell">
        <title>Large-Scale Comparative Analyses of Tick Genomes Elucidate Their Genetic Diversity and Vector Capacities.</title>
        <authorList>
            <consortium name="Tick Genome and Microbiome Consortium (TIGMIC)"/>
            <person name="Jia N."/>
            <person name="Wang J."/>
            <person name="Shi W."/>
            <person name="Du L."/>
            <person name="Sun Y."/>
            <person name="Zhan W."/>
            <person name="Jiang J.F."/>
            <person name="Wang Q."/>
            <person name="Zhang B."/>
            <person name="Ji P."/>
            <person name="Bell-Sakyi L."/>
            <person name="Cui X.M."/>
            <person name="Yuan T.T."/>
            <person name="Jiang B.G."/>
            <person name="Yang W.F."/>
            <person name="Lam T.T."/>
            <person name="Chang Q.C."/>
            <person name="Ding S.J."/>
            <person name="Wang X.J."/>
            <person name="Zhu J.G."/>
            <person name="Ruan X.D."/>
            <person name="Zhao L."/>
            <person name="Wei J.T."/>
            <person name="Ye R.Z."/>
            <person name="Que T.C."/>
            <person name="Du C.H."/>
            <person name="Zhou Y.H."/>
            <person name="Cheng J.X."/>
            <person name="Dai P.F."/>
            <person name="Guo W.B."/>
            <person name="Han X.H."/>
            <person name="Huang E.J."/>
            <person name="Li L.F."/>
            <person name="Wei W."/>
            <person name="Gao Y.C."/>
            <person name="Liu J.Z."/>
            <person name="Shao H.Z."/>
            <person name="Wang X."/>
            <person name="Wang C.C."/>
            <person name="Yang T.C."/>
            <person name="Huo Q.B."/>
            <person name="Li W."/>
            <person name="Chen H.Y."/>
            <person name="Chen S.E."/>
            <person name="Zhou L.G."/>
            <person name="Ni X.B."/>
            <person name="Tian J.H."/>
            <person name="Sheng Y."/>
            <person name="Liu T."/>
            <person name="Pan Y.S."/>
            <person name="Xia L.Y."/>
            <person name="Li J."/>
            <person name="Zhao F."/>
            <person name="Cao W.C."/>
        </authorList>
    </citation>
    <scope>NUCLEOTIDE SEQUENCE</scope>
    <source>
        <strain evidence="3">Rmic-2018</strain>
    </source>
</reference>
<reference evidence="3" key="2">
    <citation type="submission" date="2021-09" db="EMBL/GenBank/DDBJ databases">
        <authorList>
            <person name="Jia N."/>
            <person name="Wang J."/>
            <person name="Shi W."/>
            <person name="Du L."/>
            <person name="Sun Y."/>
            <person name="Zhan W."/>
            <person name="Jiang J."/>
            <person name="Wang Q."/>
            <person name="Zhang B."/>
            <person name="Ji P."/>
            <person name="Sakyi L.B."/>
            <person name="Cui X."/>
            <person name="Yuan T."/>
            <person name="Jiang B."/>
            <person name="Yang W."/>
            <person name="Lam T.T.-Y."/>
            <person name="Chang Q."/>
            <person name="Ding S."/>
            <person name="Wang X."/>
            <person name="Zhu J."/>
            <person name="Ruan X."/>
            <person name="Zhao L."/>
            <person name="Wei J."/>
            <person name="Que T."/>
            <person name="Du C."/>
            <person name="Cheng J."/>
            <person name="Dai P."/>
            <person name="Han X."/>
            <person name="Huang E."/>
            <person name="Gao Y."/>
            <person name="Liu J."/>
            <person name="Shao H."/>
            <person name="Ye R."/>
            <person name="Li L."/>
            <person name="Wei W."/>
            <person name="Wang X."/>
            <person name="Wang C."/>
            <person name="Huo Q."/>
            <person name="Li W."/>
            <person name="Guo W."/>
            <person name="Chen H."/>
            <person name="Chen S."/>
            <person name="Zhou L."/>
            <person name="Zhou L."/>
            <person name="Ni X."/>
            <person name="Tian J."/>
            <person name="Zhou Y."/>
            <person name="Sheng Y."/>
            <person name="Liu T."/>
            <person name="Pan Y."/>
            <person name="Xia L."/>
            <person name="Li J."/>
            <person name="Zhao F."/>
            <person name="Cao W."/>
        </authorList>
    </citation>
    <scope>NUCLEOTIDE SEQUENCE</scope>
    <source>
        <strain evidence="3">Rmic-2018</strain>
        <tissue evidence="3">Larvae</tissue>
    </source>
</reference>
<proteinExistence type="predicted"/>
<keyword evidence="2" id="KW-1133">Transmembrane helix</keyword>
<accession>A0A9J6EM27</accession>
<name>A0A9J6EM27_RHIMP</name>
<evidence type="ECO:0008006" key="5">
    <source>
        <dbReference type="Google" id="ProtNLM"/>
    </source>
</evidence>